<dbReference type="SUPFAM" id="SSF48264">
    <property type="entry name" value="Cytochrome P450"/>
    <property type="match status" value="1"/>
</dbReference>
<keyword evidence="3" id="KW-0479">Metal-binding</keyword>
<dbReference type="PANTHER" id="PTHR46696">
    <property type="entry name" value="P450, PUTATIVE (EUROFUNG)-RELATED"/>
    <property type="match status" value="1"/>
</dbReference>
<dbReference type="GO" id="GO:0006707">
    <property type="term" value="P:cholesterol catabolic process"/>
    <property type="evidence" value="ECO:0007669"/>
    <property type="project" value="TreeGrafter"/>
</dbReference>
<dbReference type="GO" id="GO:0020037">
    <property type="term" value="F:heme binding"/>
    <property type="evidence" value="ECO:0007669"/>
    <property type="project" value="InterPro"/>
</dbReference>
<dbReference type="CDD" id="cd11033">
    <property type="entry name" value="CYP142-like"/>
    <property type="match status" value="1"/>
</dbReference>
<proteinExistence type="inferred from homology"/>
<evidence type="ECO:0000256" key="2">
    <source>
        <dbReference type="ARBA" id="ARBA00022617"/>
    </source>
</evidence>
<protein>
    <submittedName>
        <fullName evidence="7">Unannotated protein</fullName>
    </submittedName>
</protein>
<dbReference type="GO" id="GO:0008395">
    <property type="term" value="F:steroid hydroxylase activity"/>
    <property type="evidence" value="ECO:0007669"/>
    <property type="project" value="TreeGrafter"/>
</dbReference>
<dbReference type="Gene3D" id="1.10.630.10">
    <property type="entry name" value="Cytochrome P450"/>
    <property type="match status" value="1"/>
</dbReference>
<dbReference type="InterPro" id="IPR002397">
    <property type="entry name" value="Cyt_P450_B"/>
</dbReference>
<dbReference type="GO" id="GO:0036199">
    <property type="term" value="F:cholest-4-en-3-one 26-monooxygenase activity"/>
    <property type="evidence" value="ECO:0007669"/>
    <property type="project" value="TreeGrafter"/>
</dbReference>
<accession>A0A6J6X203</accession>
<dbReference type="InterPro" id="IPR036396">
    <property type="entry name" value="Cyt_P450_sf"/>
</dbReference>
<keyword evidence="6" id="KW-0503">Monooxygenase</keyword>
<keyword evidence="4" id="KW-0560">Oxidoreductase</keyword>
<name>A0A6J6X203_9ZZZZ</name>
<sequence>MSQSPVQLTRIDPDHINLSDPEFWKAPRVHRESVFSTLRNEAPVKFFPEIELMNFPVGPGYWALTKHEDIWQASRNPDLFQSGKGTNIPDLTIELNEFFGSMISMDDPKHVRLRTIVSKGFTPKEIARIEEYVKIKARTVVDTVIEKFGDSEFDFVENIAAPFPLQIICEMMGIPQSDEKQILDWTNVILGAGDPDFGGTLENLINVALEIFAYAQALGEDRLKTPQDDLTSIMMHAEVDGERMSPQEFGSFFILLVVAGNETTRNAISHGMLELTRLPDERTKWFGNFEANTKTAVEEIVRWSSPVIHFRRTATRDTEIRGVKIKQGEKIVMWYNSANRDEEVYENPYIFDVTRAPAPGQVGFGAGGPHFCLGANLARRELGVMFNEIYTRMPNLQITGEPAYLQSNFINGIKRMPCRINP</sequence>
<comment type="similarity">
    <text evidence="1">Belongs to the cytochrome P450 family.</text>
</comment>
<dbReference type="AlphaFoldDB" id="A0A6J6X203"/>
<gene>
    <name evidence="7" type="ORF">UFOPK2975_00433</name>
</gene>
<dbReference type="GO" id="GO:0005506">
    <property type="term" value="F:iron ion binding"/>
    <property type="evidence" value="ECO:0007669"/>
    <property type="project" value="InterPro"/>
</dbReference>
<evidence type="ECO:0000256" key="4">
    <source>
        <dbReference type="ARBA" id="ARBA00023002"/>
    </source>
</evidence>
<dbReference type="EMBL" id="CAFAAG010000020">
    <property type="protein sequence ID" value="CAB4789158.1"/>
    <property type="molecule type" value="Genomic_DNA"/>
</dbReference>
<reference evidence="7" key="1">
    <citation type="submission" date="2020-05" db="EMBL/GenBank/DDBJ databases">
        <authorList>
            <person name="Chiriac C."/>
            <person name="Salcher M."/>
            <person name="Ghai R."/>
            <person name="Kavagutti S V."/>
        </authorList>
    </citation>
    <scope>NUCLEOTIDE SEQUENCE</scope>
</reference>
<evidence type="ECO:0000313" key="7">
    <source>
        <dbReference type="EMBL" id="CAB4789158.1"/>
    </source>
</evidence>
<keyword evidence="5" id="KW-0408">Iron</keyword>
<dbReference type="PRINTS" id="PR00359">
    <property type="entry name" value="BP450"/>
</dbReference>
<evidence type="ECO:0000256" key="3">
    <source>
        <dbReference type="ARBA" id="ARBA00022723"/>
    </source>
</evidence>
<evidence type="ECO:0000256" key="5">
    <source>
        <dbReference type="ARBA" id="ARBA00023004"/>
    </source>
</evidence>
<keyword evidence="2" id="KW-0349">Heme</keyword>
<dbReference type="Pfam" id="PF00067">
    <property type="entry name" value="p450"/>
    <property type="match status" value="1"/>
</dbReference>
<organism evidence="7">
    <name type="scientific">freshwater metagenome</name>
    <dbReference type="NCBI Taxonomy" id="449393"/>
    <lineage>
        <taxon>unclassified sequences</taxon>
        <taxon>metagenomes</taxon>
        <taxon>ecological metagenomes</taxon>
    </lineage>
</organism>
<dbReference type="InterPro" id="IPR001128">
    <property type="entry name" value="Cyt_P450"/>
</dbReference>
<dbReference type="PANTHER" id="PTHR46696:SF4">
    <property type="entry name" value="BIOTIN BIOSYNTHESIS CYTOCHROME P450"/>
    <property type="match status" value="1"/>
</dbReference>
<evidence type="ECO:0000256" key="1">
    <source>
        <dbReference type="ARBA" id="ARBA00010617"/>
    </source>
</evidence>
<evidence type="ECO:0000256" key="6">
    <source>
        <dbReference type="ARBA" id="ARBA00023033"/>
    </source>
</evidence>
<dbReference type="FunFam" id="1.10.630.10:FF:000018">
    <property type="entry name" value="Cytochrome P450 monooxygenase"/>
    <property type="match status" value="1"/>
</dbReference>